<dbReference type="STRING" id="2518989.IMCC3088_2859"/>
<evidence type="ECO:0000313" key="3">
    <source>
        <dbReference type="Proteomes" id="UP000005615"/>
    </source>
</evidence>
<dbReference type="EMBL" id="AEIG01000009">
    <property type="protein sequence ID" value="EGG30691.1"/>
    <property type="molecule type" value="Genomic_DNA"/>
</dbReference>
<dbReference type="InterPro" id="IPR025489">
    <property type="entry name" value="DUF4381"/>
</dbReference>
<gene>
    <name evidence="2" type="ORF">IMCC3088_2859</name>
</gene>
<proteinExistence type="predicted"/>
<dbReference type="Proteomes" id="UP000005615">
    <property type="component" value="Unassembled WGS sequence"/>
</dbReference>
<organism evidence="2 3">
    <name type="scientific">Aequoribacter fuscus</name>
    <dbReference type="NCBI Taxonomy" id="2518989"/>
    <lineage>
        <taxon>Bacteria</taxon>
        <taxon>Pseudomonadati</taxon>
        <taxon>Pseudomonadota</taxon>
        <taxon>Gammaproteobacteria</taxon>
        <taxon>Cellvibrionales</taxon>
        <taxon>Halieaceae</taxon>
        <taxon>Aequoribacter</taxon>
    </lineage>
</organism>
<keyword evidence="1" id="KW-0472">Membrane</keyword>
<dbReference type="RefSeq" id="WP_009574646.1">
    <property type="nucleotide sequence ID" value="NZ_AEIG01000009.1"/>
</dbReference>
<dbReference type="Pfam" id="PF14316">
    <property type="entry name" value="DUF4381"/>
    <property type="match status" value="1"/>
</dbReference>
<name>F3KZ13_9GAMM</name>
<comment type="caution">
    <text evidence="2">The sequence shown here is derived from an EMBL/GenBank/DDBJ whole genome shotgun (WGS) entry which is preliminary data.</text>
</comment>
<evidence type="ECO:0000256" key="1">
    <source>
        <dbReference type="SAM" id="Phobius"/>
    </source>
</evidence>
<keyword evidence="1" id="KW-0812">Transmembrane</keyword>
<keyword evidence="1" id="KW-1133">Transmembrane helix</keyword>
<dbReference type="AlphaFoldDB" id="F3KZ13"/>
<keyword evidence="3" id="KW-1185">Reference proteome</keyword>
<sequence length="161" mass="18442">MFQPNSALAPFNEPEIILTISHWPQSWGWYGLLAAAVILSLAKLRTHLKRWWRNRYRREALRRLDGIARQPIETRLSAAHELLKIVSVYVYGRPMTAKLADTDWFDLLNAAVATPVFSKELQSSLHRALYCDQALSEAELQAYLEAIALWLKMHGLGRDDG</sequence>
<evidence type="ECO:0008006" key="4">
    <source>
        <dbReference type="Google" id="ProtNLM"/>
    </source>
</evidence>
<protein>
    <recommendedName>
        <fullName evidence="4">DUF4381 domain-containing protein</fullName>
    </recommendedName>
</protein>
<accession>F3KZ13</accession>
<reference evidence="2 3" key="1">
    <citation type="journal article" date="2011" name="J. Bacteriol.">
        <title>Genome sequence of strain IMCC3088, a proteorhodopsin-containing marine bacterium belonging to the OM60/NOR5 clade.</title>
        <authorList>
            <person name="Jang Y."/>
            <person name="Oh H.M."/>
            <person name="Kang I."/>
            <person name="Lee K."/>
            <person name="Yang S.J."/>
            <person name="Cho J.C."/>
        </authorList>
    </citation>
    <scope>NUCLEOTIDE SEQUENCE [LARGE SCALE GENOMIC DNA]</scope>
    <source>
        <strain evidence="2 3">IMCC3088</strain>
    </source>
</reference>
<evidence type="ECO:0000313" key="2">
    <source>
        <dbReference type="EMBL" id="EGG30691.1"/>
    </source>
</evidence>
<feature type="transmembrane region" description="Helical" evidence="1">
    <location>
        <begin position="27"/>
        <end position="48"/>
    </location>
</feature>